<feature type="domain" description="Dienelactone hydrolase" evidence="1">
    <location>
        <begin position="13"/>
        <end position="225"/>
    </location>
</feature>
<protein>
    <submittedName>
        <fullName evidence="2">Dienelactone hydrolase</fullName>
        <ecNumber evidence="2">3.1.1.45</ecNumber>
    </submittedName>
</protein>
<accession>A0A0U0ZND0</accession>
<dbReference type="EC" id="3.1.1.45" evidence="2"/>
<dbReference type="Proteomes" id="UP000045782">
    <property type="component" value="Unassembled WGS sequence"/>
</dbReference>
<dbReference type="Pfam" id="PF01738">
    <property type="entry name" value="DLH"/>
    <property type="match status" value="1"/>
</dbReference>
<evidence type="ECO:0000313" key="2">
    <source>
        <dbReference type="EMBL" id="CPV54920.1"/>
    </source>
</evidence>
<dbReference type="InterPro" id="IPR002925">
    <property type="entry name" value="Dienelactn_hydro"/>
</dbReference>
<dbReference type="SUPFAM" id="SSF53474">
    <property type="entry name" value="alpha/beta-Hydrolases"/>
    <property type="match status" value="1"/>
</dbReference>
<name>A0A0U0ZND0_9MYCO</name>
<reference evidence="2 3" key="1">
    <citation type="submission" date="2015-03" db="EMBL/GenBank/DDBJ databases">
        <authorList>
            <person name="Murphy D."/>
        </authorList>
    </citation>
    <scope>NUCLEOTIDE SEQUENCE [LARGE SCALE GENOMIC DNA]</scope>
    <source>
        <strain evidence="2 3">PAP088</strain>
    </source>
</reference>
<dbReference type="InterPro" id="IPR029058">
    <property type="entry name" value="AB_hydrolase_fold"/>
</dbReference>
<gene>
    <name evidence="2" type="primary">clcD_2</name>
    <name evidence="2" type="ORF">ERS075579_02622</name>
</gene>
<dbReference type="EMBL" id="CSWP01000005">
    <property type="protein sequence ID" value="CPV54920.1"/>
    <property type="molecule type" value="Genomic_DNA"/>
</dbReference>
<dbReference type="PANTHER" id="PTHR46623">
    <property type="entry name" value="CARBOXYMETHYLENEBUTENOLIDASE-RELATED"/>
    <property type="match status" value="1"/>
</dbReference>
<dbReference type="PANTHER" id="PTHR46623:SF6">
    <property type="entry name" value="ALPHA_BETA-HYDROLASES SUPERFAMILY PROTEIN"/>
    <property type="match status" value="1"/>
</dbReference>
<dbReference type="RefSeq" id="WP_016892951.1">
    <property type="nucleotide sequence ID" value="NZ_CSWP01000005.1"/>
</dbReference>
<evidence type="ECO:0000313" key="3">
    <source>
        <dbReference type="Proteomes" id="UP000045782"/>
    </source>
</evidence>
<dbReference type="GO" id="GO:0008806">
    <property type="term" value="F:carboxymethylenebutenolidase activity"/>
    <property type="evidence" value="ECO:0007669"/>
    <property type="project" value="UniProtKB-EC"/>
</dbReference>
<dbReference type="AlphaFoldDB" id="A0A0U0ZND0"/>
<dbReference type="Gene3D" id="3.40.50.1820">
    <property type="entry name" value="alpha/beta hydrolase"/>
    <property type="match status" value="1"/>
</dbReference>
<evidence type="ECO:0000259" key="1">
    <source>
        <dbReference type="Pfam" id="PF01738"/>
    </source>
</evidence>
<dbReference type="InterPro" id="IPR051049">
    <property type="entry name" value="Dienelactone_hydrolase-like"/>
</dbReference>
<organism evidence="2 3">
    <name type="scientific">Mycobacteroides abscessus</name>
    <dbReference type="NCBI Taxonomy" id="36809"/>
    <lineage>
        <taxon>Bacteria</taxon>
        <taxon>Bacillati</taxon>
        <taxon>Actinomycetota</taxon>
        <taxon>Actinomycetes</taxon>
        <taxon>Mycobacteriales</taxon>
        <taxon>Mycobacteriaceae</taxon>
        <taxon>Mycobacteroides</taxon>
    </lineage>
</organism>
<sequence length="236" mass="25969">MTDIRIPTPNGEIDAILEKPEGDGPWPSIVLLHDINGSTPDLRRITRNVASNGYVALAPDLYSRGRIRCIARVLTNLATRRGRAVDEVLAARDYVRALPYTTSSVGVAGFCMGGGFVMITATKGFDAAAPFYGAMPGSYGDHFEGSCPIVASLATRDPFVFRGEPRLRKALDTHDIEHDIKTYEAGHSFANQLPMQPLMRIAGFGYSPEAEAHAWRRVYTFFAQHLRDDDVLQEAK</sequence>
<keyword evidence="2" id="KW-0378">Hydrolase</keyword>
<proteinExistence type="predicted"/>